<sequence length="49" mass="5904">MLLMNDFSLVYHYFHASNWIRTLLPCFYLNMNFVAMLLLGHESCFHDSF</sequence>
<dbReference type="Proteomes" id="UP001420932">
    <property type="component" value="Unassembled WGS sequence"/>
</dbReference>
<accession>A0AAP0L695</accession>
<gene>
    <name evidence="1" type="ORF">Syun_004041</name>
</gene>
<dbReference type="EMBL" id="JBBNAF010000002">
    <property type="protein sequence ID" value="KAK9163139.1"/>
    <property type="molecule type" value="Genomic_DNA"/>
</dbReference>
<protein>
    <submittedName>
        <fullName evidence="1">Uncharacterized protein</fullName>
    </submittedName>
</protein>
<reference evidence="1 2" key="1">
    <citation type="submission" date="2024-01" db="EMBL/GenBank/DDBJ databases">
        <title>Genome assemblies of Stephania.</title>
        <authorList>
            <person name="Yang L."/>
        </authorList>
    </citation>
    <scope>NUCLEOTIDE SEQUENCE [LARGE SCALE GENOMIC DNA]</scope>
    <source>
        <strain evidence="1">YNDBR</strain>
        <tissue evidence="1">Leaf</tissue>
    </source>
</reference>
<organism evidence="1 2">
    <name type="scientific">Stephania yunnanensis</name>
    <dbReference type="NCBI Taxonomy" id="152371"/>
    <lineage>
        <taxon>Eukaryota</taxon>
        <taxon>Viridiplantae</taxon>
        <taxon>Streptophyta</taxon>
        <taxon>Embryophyta</taxon>
        <taxon>Tracheophyta</taxon>
        <taxon>Spermatophyta</taxon>
        <taxon>Magnoliopsida</taxon>
        <taxon>Ranunculales</taxon>
        <taxon>Menispermaceae</taxon>
        <taxon>Menispermoideae</taxon>
        <taxon>Cissampelideae</taxon>
        <taxon>Stephania</taxon>
    </lineage>
</organism>
<comment type="caution">
    <text evidence="1">The sequence shown here is derived from an EMBL/GenBank/DDBJ whole genome shotgun (WGS) entry which is preliminary data.</text>
</comment>
<evidence type="ECO:0000313" key="1">
    <source>
        <dbReference type="EMBL" id="KAK9163139.1"/>
    </source>
</evidence>
<evidence type="ECO:0000313" key="2">
    <source>
        <dbReference type="Proteomes" id="UP001420932"/>
    </source>
</evidence>
<dbReference type="AlphaFoldDB" id="A0AAP0L695"/>
<proteinExistence type="predicted"/>
<name>A0AAP0L695_9MAGN</name>
<keyword evidence="2" id="KW-1185">Reference proteome</keyword>